<evidence type="ECO:0000313" key="1">
    <source>
        <dbReference type="EMBL" id="GAI89606.1"/>
    </source>
</evidence>
<proteinExistence type="predicted"/>
<gene>
    <name evidence="1" type="ORF">S12H4_34244</name>
</gene>
<feature type="non-terminal residue" evidence="1">
    <location>
        <position position="1"/>
    </location>
</feature>
<name>X1TE23_9ZZZZ</name>
<reference evidence="1" key="1">
    <citation type="journal article" date="2014" name="Front. Microbiol.">
        <title>High frequency of phylogenetically diverse reductive dehalogenase-homologous genes in deep subseafloor sedimentary metagenomes.</title>
        <authorList>
            <person name="Kawai M."/>
            <person name="Futagami T."/>
            <person name="Toyoda A."/>
            <person name="Takaki Y."/>
            <person name="Nishi S."/>
            <person name="Hori S."/>
            <person name="Arai W."/>
            <person name="Tsubouchi T."/>
            <person name="Morono Y."/>
            <person name="Uchiyama I."/>
            <person name="Ito T."/>
            <person name="Fujiyama A."/>
            <person name="Inagaki F."/>
            <person name="Takami H."/>
        </authorList>
    </citation>
    <scope>NUCLEOTIDE SEQUENCE</scope>
    <source>
        <strain evidence="1">Expedition CK06-06</strain>
    </source>
</reference>
<comment type="caution">
    <text evidence="1">The sequence shown here is derived from an EMBL/GenBank/DDBJ whole genome shotgun (WGS) entry which is preliminary data.</text>
</comment>
<organism evidence="1">
    <name type="scientific">marine sediment metagenome</name>
    <dbReference type="NCBI Taxonomy" id="412755"/>
    <lineage>
        <taxon>unclassified sequences</taxon>
        <taxon>metagenomes</taxon>
        <taxon>ecological metagenomes</taxon>
    </lineage>
</organism>
<dbReference type="AlphaFoldDB" id="X1TE23"/>
<sequence>DINIIIEVVKLEQAIIDADLIITSEGKKKEFLCKVIDKKSIRQLLKRKNIR</sequence>
<protein>
    <submittedName>
        <fullName evidence="1">Uncharacterized protein</fullName>
    </submittedName>
</protein>
<dbReference type="EMBL" id="BARW01020248">
    <property type="protein sequence ID" value="GAI89606.1"/>
    <property type="molecule type" value="Genomic_DNA"/>
</dbReference>
<accession>X1TE23</accession>